<evidence type="ECO:0000313" key="2">
    <source>
        <dbReference type="Proteomes" id="UP001253595"/>
    </source>
</evidence>
<proteinExistence type="predicted"/>
<reference evidence="1 2" key="1">
    <citation type="submission" date="2023-07" db="EMBL/GenBank/DDBJ databases">
        <title>Sorghum-associated microbial communities from plants grown in Nebraska, USA.</title>
        <authorList>
            <person name="Schachtman D."/>
        </authorList>
    </citation>
    <scope>NUCLEOTIDE SEQUENCE [LARGE SCALE GENOMIC DNA]</scope>
    <source>
        <strain evidence="1 2">BE190</strain>
    </source>
</reference>
<name>A0ABU1UTS7_9GAMM</name>
<keyword evidence="2" id="KW-1185">Reference proteome</keyword>
<accession>A0ABU1UTS7</accession>
<dbReference type="Proteomes" id="UP001253595">
    <property type="component" value="Unassembled WGS sequence"/>
</dbReference>
<protein>
    <submittedName>
        <fullName evidence="1">Uncharacterized protein</fullName>
    </submittedName>
</protein>
<dbReference type="RefSeq" id="WP_310068425.1">
    <property type="nucleotide sequence ID" value="NZ_JAVDVX010000001.1"/>
</dbReference>
<organism evidence="1 2">
    <name type="scientific">Cellvibrio fibrivorans</name>
    <dbReference type="NCBI Taxonomy" id="126350"/>
    <lineage>
        <taxon>Bacteria</taxon>
        <taxon>Pseudomonadati</taxon>
        <taxon>Pseudomonadota</taxon>
        <taxon>Gammaproteobacteria</taxon>
        <taxon>Cellvibrionales</taxon>
        <taxon>Cellvibrionaceae</taxon>
        <taxon>Cellvibrio</taxon>
    </lineage>
</organism>
<comment type="caution">
    <text evidence="1">The sequence shown here is derived from an EMBL/GenBank/DDBJ whole genome shotgun (WGS) entry which is preliminary data.</text>
</comment>
<dbReference type="EMBL" id="JAVDVX010000001">
    <property type="protein sequence ID" value="MDR7088592.1"/>
    <property type="molecule type" value="Genomic_DNA"/>
</dbReference>
<gene>
    <name evidence="1" type="ORF">J2X05_000595</name>
</gene>
<sequence length="149" mass="17216">MENKIRVINEKKPYSVPIEMRPLWRICLIVVCVLCVSQDKKYLNLKKVNILVWILIRKKMWSEYEDYLLGRSSKVPLISVDTATYKAIEISIAKGILNLERDRLYVASAGDNLFKTIMENEIMAEEISFLNSVGSKLSESKIKEMTGRN</sequence>
<evidence type="ECO:0000313" key="1">
    <source>
        <dbReference type="EMBL" id="MDR7088592.1"/>
    </source>
</evidence>